<proteinExistence type="predicted"/>
<dbReference type="AlphaFoldDB" id="A0A183E9E7"/>
<evidence type="ECO:0000313" key="3">
    <source>
        <dbReference type="Proteomes" id="UP000271098"/>
    </source>
</evidence>
<dbReference type="EMBL" id="UYRT01085390">
    <property type="protein sequence ID" value="VDN30083.1"/>
    <property type="molecule type" value="Genomic_DNA"/>
</dbReference>
<feature type="compositionally biased region" description="Polar residues" evidence="1">
    <location>
        <begin position="64"/>
        <end position="73"/>
    </location>
</feature>
<feature type="region of interest" description="Disordered" evidence="1">
    <location>
        <begin position="1"/>
        <end position="79"/>
    </location>
</feature>
<sequence>MSSDEELGTGNDVDAEGSRLMKRHLDDATEYEGEEDEQKAVLPNQKDEFVEVLDDSEIDESNETGEQNDNANESKYAAERVETAEKTRIQAVIGISPLVKDYKFDVKSNRWCIITFQLPLSTKTRLDVGALVERELENFLIWETPGIEKCIALMKHSDVLDVNTLYSNDLNMICANYGIEACGQALVKVSQH</sequence>
<reference evidence="4" key="1">
    <citation type="submission" date="2016-06" db="UniProtKB">
        <authorList>
            <consortium name="WormBaseParasite"/>
        </authorList>
    </citation>
    <scope>IDENTIFICATION</scope>
</reference>
<accession>A0A183E9E7</accession>
<dbReference type="Gene3D" id="3.30.70.2850">
    <property type="match status" value="1"/>
</dbReference>
<feature type="compositionally biased region" description="Basic and acidic residues" evidence="1">
    <location>
        <begin position="16"/>
        <end position="27"/>
    </location>
</feature>
<evidence type="ECO:0000313" key="4">
    <source>
        <dbReference type="WBParaSite" id="GPUH_0001761001-mRNA-1"/>
    </source>
</evidence>
<name>A0A183E9E7_9BILA</name>
<keyword evidence="3" id="KW-1185">Reference proteome</keyword>
<gene>
    <name evidence="2" type="ORF">GPUH_LOCUS17589</name>
</gene>
<protein>
    <submittedName>
        <fullName evidence="4">UBX domain-containing protein</fullName>
    </submittedName>
</protein>
<feature type="compositionally biased region" description="Acidic residues" evidence="1">
    <location>
        <begin position="50"/>
        <end position="63"/>
    </location>
</feature>
<evidence type="ECO:0000256" key="1">
    <source>
        <dbReference type="SAM" id="MobiDB-lite"/>
    </source>
</evidence>
<feature type="compositionally biased region" description="Acidic residues" evidence="1">
    <location>
        <begin position="28"/>
        <end position="37"/>
    </location>
</feature>
<dbReference type="OrthoDB" id="5843797at2759"/>
<dbReference type="Proteomes" id="UP000271098">
    <property type="component" value="Unassembled WGS sequence"/>
</dbReference>
<organism evidence="4">
    <name type="scientific">Gongylonema pulchrum</name>
    <dbReference type="NCBI Taxonomy" id="637853"/>
    <lineage>
        <taxon>Eukaryota</taxon>
        <taxon>Metazoa</taxon>
        <taxon>Ecdysozoa</taxon>
        <taxon>Nematoda</taxon>
        <taxon>Chromadorea</taxon>
        <taxon>Rhabditida</taxon>
        <taxon>Spirurina</taxon>
        <taxon>Spiruromorpha</taxon>
        <taxon>Spiruroidea</taxon>
        <taxon>Gongylonematidae</taxon>
        <taxon>Gongylonema</taxon>
    </lineage>
</organism>
<evidence type="ECO:0000313" key="2">
    <source>
        <dbReference type="EMBL" id="VDN30083.1"/>
    </source>
</evidence>
<reference evidence="2 3" key="2">
    <citation type="submission" date="2018-11" db="EMBL/GenBank/DDBJ databases">
        <authorList>
            <consortium name="Pathogen Informatics"/>
        </authorList>
    </citation>
    <scope>NUCLEOTIDE SEQUENCE [LARGE SCALE GENOMIC DNA]</scope>
</reference>
<dbReference type="WBParaSite" id="GPUH_0001761001-mRNA-1">
    <property type="protein sequence ID" value="GPUH_0001761001-mRNA-1"/>
    <property type="gene ID" value="GPUH_0001761001"/>
</dbReference>